<feature type="transmembrane region" description="Helical" evidence="1">
    <location>
        <begin position="12"/>
        <end position="29"/>
    </location>
</feature>
<keyword evidence="3" id="KW-1185">Reference proteome</keyword>
<comment type="caution">
    <text evidence="2">The sequence shown here is derived from an EMBL/GenBank/DDBJ whole genome shotgun (WGS) entry which is preliminary data.</text>
</comment>
<accession>A0ABV5W768</accession>
<gene>
    <name evidence="2" type="ORF">ACFFNY_32980</name>
</gene>
<evidence type="ECO:0008006" key="4">
    <source>
        <dbReference type="Google" id="ProtNLM"/>
    </source>
</evidence>
<evidence type="ECO:0000313" key="2">
    <source>
        <dbReference type="EMBL" id="MFB9756415.1"/>
    </source>
</evidence>
<evidence type="ECO:0000256" key="1">
    <source>
        <dbReference type="SAM" id="Phobius"/>
    </source>
</evidence>
<organism evidence="2 3">
    <name type="scientific">Paenibacillus hodogayensis</name>
    <dbReference type="NCBI Taxonomy" id="279208"/>
    <lineage>
        <taxon>Bacteria</taxon>
        <taxon>Bacillati</taxon>
        <taxon>Bacillota</taxon>
        <taxon>Bacilli</taxon>
        <taxon>Bacillales</taxon>
        <taxon>Paenibacillaceae</taxon>
        <taxon>Paenibacillus</taxon>
    </lineage>
</organism>
<dbReference type="RefSeq" id="WP_344916307.1">
    <property type="nucleotide sequence ID" value="NZ_BAAAYO010000019.1"/>
</dbReference>
<protein>
    <recommendedName>
        <fullName evidence="4">LPXTG cell wall anchor domain-containing protein</fullName>
    </recommendedName>
</protein>
<dbReference type="EMBL" id="JBHMAG010000023">
    <property type="protein sequence ID" value="MFB9756415.1"/>
    <property type="molecule type" value="Genomic_DNA"/>
</dbReference>
<evidence type="ECO:0000313" key="3">
    <source>
        <dbReference type="Proteomes" id="UP001589619"/>
    </source>
</evidence>
<proteinExistence type="predicted"/>
<dbReference type="Proteomes" id="UP001589619">
    <property type="component" value="Unassembled WGS sequence"/>
</dbReference>
<keyword evidence="1" id="KW-0812">Transmembrane</keyword>
<reference evidence="2 3" key="1">
    <citation type="submission" date="2024-09" db="EMBL/GenBank/DDBJ databases">
        <authorList>
            <person name="Sun Q."/>
            <person name="Mori K."/>
        </authorList>
    </citation>
    <scope>NUCLEOTIDE SEQUENCE [LARGE SCALE GENOMIC DNA]</scope>
    <source>
        <strain evidence="2 3">JCM 12520</strain>
    </source>
</reference>
<keyword evidence="1" id="KW-1133">Transmembrane helix</keyword>
<keyword evidence="1" id="KW-0472">Membrane</keyword>
<name>A0ABV5W768_9BACL</name>
<sequence>MNGLSHFIGTHWRSMLLLLGLAVAVWYMLKHKKKFENNEFE</sequence>